<protein>
    <recommendedName>
        <fullName evidence="1">Gp5/Type VI secretion system Vgr protein OB-fold domain-containing protein</fullName>
    </recommendedName>
</protein>
<dbReference type="SUPFAM" id="SSF69255">
    <property type="entry name" value="gp5 N-terminal domain-like"/>
    <property type="match status" value="1"/>
</dbReference>
<name>A0A150TFR9_SORCE</name>
<sequence length="93" mass="10324">MTPSEIQIGLIEAIVAEKDGEFQTVKVKFPRLIDRLTNQPVVSDWAPVLSPYGASDPVKPELDDHVVVFFYNGDFRQPVVLGKIYSKSKPPPG</sequence>
<dbReference type="Gene3D" id="2.40.50.230">
    <property type="entry name" value="Gp5 N-terminal domain"/>
    <property type="match status" value="1"/>
</dbReference>
<gene>
    <name evidence="2" type="ORF">BE21_04615</name>
</gene>
<dbReference type="InterPro" id="IPR037026">
    <property type="entry name" value="Vgr_OB-fold_dom_sf"/>
</dbReference>
<accession>A0A150TFR9</accession>
<dbReference type="Proteomes" id="UP000075502">
    <property type="component" value="Unassembled WGS sequence"/>
</dbReference>
<reference evidence="2 3" key="1">
    <citation type="submission" date="2014-02" db="EMBL/GenBank/DDBJ databases">
        <title>The small core and large imbalanced accessory genome model reveals a collaborative survival strategy of Sorangium cellulosum strains in nature.</title>
        <authorList>
            <person name="Han K."/>
            <person name="Peng R."/>
            <person name="Blom J."/>
            <person name="Li Y.-Z."/>
        </authorList>
    </citation>
    <scope>NUCLEOTIDE SEQUENCE [LARGE SCALE GENOMIC DNA]</scope>
    <source>
        <strain evidence="2 3">So0007-03</strain>
    </source>
</reference>
<dbReference type="InterPro" id="IPR006531">
    <property type="entry name" value="Gp5/Vgr_OB"/>
</dbReference>
<comment type="caution">
    <text evidence="2">The sequence shown here is derived from an EMBL/GenBank/DDBJ whole genome shotgun (WGS) entry which is preliminary data.</text>
</comment>
<evidence type="ECO:0000259" key="1">
    <source>
        <dbReference type="Pfam" id="PF04717"/>
    </source>
</evidence>
<dbReference type="Pfam" id="PF04717">
    <property type="entry name" value="Phage_base_V"/>
    <property type="match status" value="1"/>
</dbReference>
<dbReference type="AlphaFoldDB" id="A0A150TFR9"/>
<dbReference type="EMBL" id="JEME01002682">
    <property type="protein sequence ID" value="KYG03523.1"/>
    <property type="molecule type" value="Genomic_DNA"/>
</dbReference>
<feature type="domain" description="Gp5/Type VI secretion system Vgr protein OB-fold" evidence="1">
    <location>
        <begin position="15"/>
        <end position="85"/>
    </location>
</feature>
<evidence type="ECO:0000313" key="2">
    <source>
        <dbReference type="EMBL" id="KYG03523.1"/>
    </source>
</evidence>
<organism evidence="2 3">
    <name type="scientific">Sorangium cellulosum</name>
    <name type="common">Polyangium cellulosum</name>
    <dbReference type="NCBI Taxonomy" id="56"/>
    <lineage>
        <taxon>Bacteria</taxon>
        <taxon>Pseudomonadati</taxon>
        <taxon>Myxococcota</taxon>
        <taxon>Polyangia</taxon>
        <taxon>Polyangiales</taxon>
        <taxon>Polyangiaceae</taxon>
        <taxon>Sorangium</taxon>
    </lineage>
</organism>
<proteinExistence type="predicted"/>
<evidence type="ECO:0000313" key="3">
    <source>
        <dbReference type="Proteomes" id="UP000075502"/>
    </source>
</evidence>